<evidence type="ECO:0000256" key="2">
    <source>
        <dbReference type="ARBA" id="ARBA00022516"/>
    </source>
</evidence>
<evidence type="ECO:0000256" key="10">
    <source>
        <dbReference type="HAMAP-Rule" id="MF_01043"/>
    </source>
</evidence>
<dbReference type="GO" id="GO:0043772">
    <property type="term" value="F:acyl-phosphate glycerol-3-phosphate acyltransferase activity"/>
    <property type="evidence" value="ECO:0007669"/>
    <property type="project" value="UniProtKB-UniRule"/>
</dbReference>
<dbReference type="SMART" id="SM01207">
    <property type="entry name" value="G3P_acyltransf"/>
    <property type="match status" value="1"/>
</dbReference>
<proteinExistence type="inferred from homology"/>
<evidence type="ECO:0000256" key="9">
    <source>
        <dbReference type="ARBA" id="ARBA00023264"/>
    </source>
</evidence>
<dbReference type="STRING" id="926569.ANT_13450"/>
<comment type="subcellular location">
    <subcellularLocation>
        <location evidence="10">Cell membrane</location>
        <topology evidence="10">Multi-pass membrane protein</topology>
    </subcellularLocation>
</comment>
<feature type="transmembrane region" description="Helical" evidence="10">
    <location>
        <begin position="58"/>
        <end position="77"/>
    </location>
</feature>
<dbReference type="KEGG" id="atm:ANT_13450"/>
<evidence type="ECO:0000256" key="4">
    <source>
        <dbReference type="ARBA" id="ARBA00022692"/>
    </source>
</evidence>
<keyword evidence="2 10" id="KW-0444">Lipid biosynthesis</keyword>
<dbReference type="EC" id="2.3.1.275" evidence="10"/>
<feature type="transmembrane region" description="Helical" evidence="10">
    <location>
        <begin position="115"/>
        <end position="139"/>
    </location>
</feature>
<evidence type="ECO:0000256" key="6">
    <source>
        <dbReference type="ARBA" id="ARBA00023098"/>
    </source>
</evidence>
<keyword evidence="1 10" id="KW-1003">Cell membrane</keyword>
<feature type="transmembrane region" description="Helical" evidence="10">
    <location>
        <begin position="145"/>
        <end position="162"/>
    </location>
</feature>
<keyword evidence="8 10" id="KW-0594">Phospholipid biosynthesis</keyword>
<protein>
    <recommendedName>
        <fullName evidence="10">Glycerol-3-phosphate acyltransferase</fullName>
    </recommendedName>
    <alternativeName>
        <fullName evidence="10">Acyl-PO4 G3P acyltransferase</fullName>
    </alternativeName>
    <alternativeName>
        <fullName evidence="10">Acyl-phosphate--glycerol-3-phosphate acyltransferase</fullName>
    </alternativeName>
    <alternativeName>
        <fullName evidence="10">G3P acyltransferase</fullName>
        <shortName evidence="10">GPAT</shortName>
        <ecNumber evidence="10">2.3.1.275</ecNumber>
    </alternativeName>
    <alternativeName>
        <fullName evidence="10">Lysophosphatidic acid synthase</fullName>
        <shortName evidence="10">LPA synthase</shortName>
    </alternativeName>
</protein>
<evidence type="ECO:0000256" key="8">
    <source>
        <dbReference type="ARBA" id="ARBA00023209"/>
    </source>
</evidence>
<comment type="function">
    <text evidence="10">Catalyzes the transfer of an acyl group from acyl-phosphate (acyl-PO(4)) to glycerol-3-phosphate (G3P) to form lysophosphatidic acid (LPA). This enzyme utilizes acyl-phosphate as fatty acyl donor, but not acyl-CoA or acyl-ACP.</text>
</comment>
<dbReference type="PANTHER" id="PTHR30309">
    <property type="entry name" value="INNER MEMBRANE PROTEIN YGIH"/>
    <property type="match status" value="1"/>
</dbReference>
<feature type="transmembrane region" description="Helical" evidence="10">
    <location>
        <begin position="7"/>
        <end position="26"/>
    </location>
</feature>
<keyword evidence="3 10" id="KW-0808">Transferase</keyword>
<dbReference type="Proteomes" id="UP000008922">
    <property type="component" value="Chromosome"/>
</dbReference>
<dbReference type="AlphaFoldDB" id="E8N4L3"/>
<gene>
    <name evidence="10" type="primary">plsY</name>
    <name evidence="11" type="ordered locus">ANT_13450</name>
</gene>
<dbReference type="GO" id="GO:0005886">
    <property type="term" value="C:plasma membrane"/>
    <property type="evidence" value="ECO:0007669"/>
    <property type="project" value="UniProtKB-SubCell"/>
</dbReference>
<comment type="subunit">
    <text evidence="10">Probably interacts with PlsX.</text>
</comment>
<evidence type="ECO:0000256" key="3">
    <source>
        <dbReference type="ARBA" id="ARBA00022679"/>
    </source>
</evidence>
<keyword evidence="9 10" id="KW-1208">Phospholipid metabolism</keyword>
<dbReference type="GO" id="GO:0008654">
    <property type="term" value="P:phospholipid biosynthetic process"/>
    <property type="evidence" value="ECO:0007669"/>
    <property type="project" value="UniProtKB-UniRule"/>
</dbReference>
<keyword evidence="6 10" id="KW-0443">Lipid metabolism</keyword>
<keyword evidence="7 10" id="KW-0472">Membrane</keyword>
<evidence type="ECO:0000256" key="5">
    <source>
        <dbReference type="ARBA" id="ARBA00022989"/>
    </source>
</evidence>
<comment type="similarity">
    <text evidence="10">Belongs to the PlsY family.</text>
</comment>
<accession>E8N4L3</accession>
<dbReference type="HAMAP" id="MF_01043">
    <property type="entry name" value="PlsY"/>
    <property type="match status" value="1"/>
</dbReference>
<evidence type="ECO:0000256" key="7">
    <source>
        <dbReference type="ARBA" id="ARBA00023136"/>
    </source>
</evidence>
<dbReference type="OrthoDB" id="9777124at2"/>
<comment type="pathway">
    <text evidence="10">Lipid metabolism; phospholipid metabolism.</text>
</comment>
<dbReference type="Pfam" id="PF02660">
    <property type="entry name" value="G3P_acyltransf"/>
    <property type="match status" value="1"/>
</dbReference>
<evidence type="ECO:0000313" key="11">
    <source>
        <dbReference type="EMBL" id="BAJ63377.1"/>
    </source>
</evidence>
<dbReference type="eggNOG" id="COG0344">
    <property type="taxonomic scope" value="Bacteria"/>
</dbReference>
<dbReference type="RefSeq" id="WP_013559764.1">
    <property type="nucleotide sequence ID" value="NC_014960.1"/>
</dbReference>
<name>E8N4L3_ANATU</name>
<evidence type="ECO:0000256" key="1">
    <source>
        <dbReference type="ARBA" id="ARBA00022475"/>
    </source>
</evidence>
<organism evidence="11 12">
    <name type="scientific">Anaerolinea thermophila (strain DSM 14523 / JCM 11388 / NBRC 100420 / UNI-1)</name>
    <dbReference type="NCBI Taxonomy" id="926569"/>
    <lineage>
        <taxon>Bacteria</taxon>
        <taxon>Bacillati</taxon>
        <taxon>Chloroflexota</taxon>
        <taxon>Anaerolineae</taxon>
        <taxon>Anaerolineales</taxon>
        <taxon>Anaerolineaceae</taxon>
        <taxon>Anaerolinea</taxon>
    </lineage>
</organism>
<evidence type="ECO:0000313" key="12">
    <source>
        <dbReference type="Proteomes" id="UP000008922"/>
    </source>
</evidence>
<reference evidence="11 12" key="1">
    <citation type="submission" date="2010-12" db="EMBL/GenBank/DDBJ databases">
        <title>Whole genome sequence of Anaerolinea thermophila UNI-1.</title>
        <authorList>
            <person name="Narita-Yamada S."/>
            <person name="Kishi E."/>
            <person name="Watanabe Y."/>
            <person name="Takasaki K."/>
            <person name="Ankai A."/>
            <person name="Oguchi A."/>
            <person name="Fukui S."/>
            <person name="Takahashi M."/>
            <person name="Yashiro I."/>
            <person name="Hosoyama A."/>
            <person name="Sekiguchi Y."/>
            <person name="Hanada S."/>
            <person name="Fujita N."/>
        </authorList>
    </citation>
    <scope>NUCLEOTIDE SEQUENCE [LARGE SCALE GENOMIC DNA]</scope>
    <source>
        <strain evidence="12">DSM 14523 / JCM 11388 / NBRC 100420 / UNI-1</strain>
    </source>
</reference>
<keyword evidence="5 10" id="KW-1133">Transmembrane helix</keyword>
<comment type="catalytic activity">
    <reaction evidence="10">
        <text>an acyl phosphate + sn-glycerol 3-phosphate = a 1-acyl-sn-glycero-3-phosphate + phosphate</text>
        <dbReference type="Rhea" id="RHEA:34075"/>
        <dbReference type="ChEBI" id="CHEBI:43474"/>
        <dbReference type="ChEBI" id="CHEBI:57597"/>
        <dbReference type="ChEBI" id="CHEBI:57970"/>
        <dbReference type="ChEBI" id="CHEBI:59918"/>
        <dbReference type="EC" id="2.3.1.275"/>
    </reaction>
</comment>
<dbReference type="InParanoid" id="E8N4L3"/>
<dbReference type="PANTHER" id="PTHR30309:SF1">
    <property type="entry name" value="GLYCEROL-3-PHOSPHATE ACYLTRANSFERASE 1"/>
    <property type="match status" value="1"/>
</dbReference>
<dbReference type="EMBL" id="AP012029">
    <property type="protein sequence ID" value="BAJ63377.1"/>
    <property type="molecule type" value="Genomic_DNA"/>
</dbReference>
<keyword evidence="4 10" id="KW-0812">Transmembrane</keyword>
<sequence length="202" mass="22327">MNSSVEFFLWTTIAFLSGSIPFSFLLGKWLFHTDIRTYGDGNPGATNLIRAGGKWSGALGLVLDALKAAIPVGWAYFVLHPPFLWMLLISLAPVLGHMFSPFLRGKGGKAIASTFGMWIGLSLGEVPTILGLFMVLGIFALEPHAWVVLFSLLGTFLYLILYHPDPLFLSVWVLNTLLVLGKHARELRTAPQLRAVLRRHKP</sequence>
<dbReference type="InterPro" id="IPR003811">
    <property type="entry name" value="G3P_acylTferase_PlsY"/>
</dbReference>
<feature type="transmembrane region" description="Helical" evidence="10">
    <location>
        <begin position="83"/>
        <end position="103"/>
    </location>
</feature>
<dbReference type="UniPathway" id="UPA00085"/>
<dbReference type="FunCoup" id="E8N4L3">
    <property type="interactions" value="192"/>
</dbReference>
<keyword evidence="12" id="KW-1185">Reference proteome</keyword>
<dbReference type="HOGENOM" id="CLU_081254_6_1_0"/>